<dbReference type="Proteomes" id="UP000253529">
    <property type="component" value="Unassembled WGS sequence"/>
</dbReference>
<feature type="domain" description="GP-PDE" evidence="1">
    <location>
        <begin position="12"/>
        <end position="261"/>
    </location>
</feature>
<dbReference type="PANTHER" id="PTHR46211:SF1">
    <property type="entry name" value="GLYCEROPHOSPHODIESTER PHOSPHODIESTERASE, CYTOPLASMIC"/>
    <property type="match status" value="1"/>
</dbReference>
<comment type="caution">
    <text evidence="2">The sequence shown here is derived from an EMBL/GenBank/DDBJ whole genome shotgun (WGS) entry which is preliminary data.</text>
</comment>
<dbReference type="GO" id="GO:0008081">
    <property type="term" value="F:phosphoric diester hydrolase activity"/>
    <property type="evidence" value="ECO:0007669"/>
    <property type="project" value="InterPro"/>
</dbReference>
<dbReference type="EMBL" id="QNRK01000004">
    <property type="protein sequence ID" value="RBP16798.1"/>
    <property type="molecule type" value="Genomic_DNA"/>
</dbReference>
<sequence length="261" mass="28566">MRALNAPDWLVARPIAHRGLHDAARGVIENTLAAAEAAAAATFAIECDVQLSRDETVFVFHDDTLDRLTDATGALTDKSAAEIRSARIVGAADGRAIPTLAEFLALVAGRVAIVCELKSRFDGDWRLGDRVADLAATYDGALALKSFDPDLVAYLRLKHPRLGPPGRPCPIGVVAEACYDDPSWAFLTPEQKRACETFDHRARSEPDFLSWNVDDLPHKTPFFEKQLFGLPVMTWTVRTDAQRAAARKWADQIVFEGVGGR</sequence>
<keyword evidence="3" id="KW-1185">Reference proteome</keyword>
<dbReference type="SUPFAM" id="SSF51695">
    <property type="entry name" value="PLC-like phosphodiesterases"/>
    <property type="match status" value="1"/>
</dbReference>
<accession>A0A366FQA5</accession>
<name>A0A366FQA5_9HYPH</name>
<gene>
    <name evidence="2" type="ORF">DFR50_10475</name>
</gene>
<proteinExistence type="predicted"/>
<dbReference type="PANTHER" id="PTHR46211">
    <property type="entry name" value="GLYCEROPHOSPHORYL DIESTER PHOSPHODIESTERASE"/>
    <property type="match status" value="1"/>
</dbReference>
<dbReference type="Gene3D" id="3.20.20.190">
    <property type="entry name" value="Phosphatidylinositol (PI) phosphodiesterase"/>
    <property type="match status" value="1"/>
</dbReference>
<dbReference type="InterPro" id="IPR030395">
    <property type="entry name" value="GP_PDE_dom"/>
</dbReference>
<organism evidence="2 3">
    <name type="scientific">Roseiarcus fermentans</name>
    <dbReference type="NCBI Taxonomy" id="1473586"/>
    <lineage>
        <taxon>Bacteria</taxon>
        <taxon>Pseudomonadati</taxon>
        <taxon>Pseudomonadota</taxon>
        <taxon>Alphaproteobacteria</taxon>
        <taxon>Hyphomicrobiales</taxon>
        <taxon>Roseiarcaceae</taxon>
        <taxon>Roseiarcus</taxon>
    </lineage>
</organism>
<dbReference type="AlphaFoldDB" id="A0A366FQA5"/>
<evidence type="ECO:0000313" key="2">
    <source>
        <dbReference type="EMBL" id="RBP16798.1"/>
    </source>
</evidence>
<dbReference type="Pfam" id="PF03009">
    <property type="entry name" value="GDPD"/>
    <property type="match status" value="1"/>
</dbReference>
<dbReference type="GO" id="GO:0006629">
    <property type="term" value="P:lipid metabolic process"/>
    <property type="evidence" value="ECO:0007669"/>
    <property type="project" value="InterPro"/>
</dbReference>
<evidence type="ECO:0000313" key="3">
    <source>
        <dbReference type="Proteomes" id="UP000253529"/>
    </source>
</evidence>
<dbReference type="InterPro" id="IPR017946">
    <property type="entry name" value="PLC-like_Pdiesterase_TIM-brl"/>
</dbReference>
<dbReference type="PROSITE" id="PS51704">
    <property type="entry name" value="GP_PDE"/>
    <property type="match status" value="1"/>
</dbReference>
<protein>
    <submittedName>
        <fullName evidence="2">Glycerophosphoryl diester phosphodiesterase</fullName>
    </submittedName>
</protein>
<evidence type="ECO:0000259" key="1">
    <source>
        <dbReference type="PROSITE" id="PS51704"/>
    </source>
</evidence>
<reference evidence="2 3" key="1">
    <citation type="submission" date="2018-06" db="EMBL/GenBank/DDBJ databases">
        <title>Genomic Encyclopedia of Type Strains, Phase IV (KMG-IV): sequencing the most valuable type-strain genomes for metagenomic binning, comparative biology and taxonomic classification.</title>
        <authorList>
            <person name="Goeker M."/>
        </authorList>
    </citation>
    <scope>NUCLEOTIDE SEQUENCE [LARGE SCALE GENOMIC DNA]</scope>
    <source>
        <strain evidence="2 3">DSM 24875</strain>
    </source>
</reference>